<dbReference type="InterPro" id="IPR050545">
    <property type="entry name" value="Mycobact_MmpL"/>
</dbReference>
<evidence type="ECO:0000256" key="3">
    <source>
        <dbReference type="ARBA" id="ARBA00022692"/>
    </source>
</evidence>
<feature type="transmembrane region" description="Helical" evidence="6">
    <location>
        <begin position="523"/>
        <end position="552"/>
    </location>
</feature>
<keyword evidence="2" id="KW-1003">Cell membrane</keyword>
<evidence type="ECO:0000256" key="2">
    <source>
        <dbReference type="ARBA" id="ARBA00022475"/>
    </source>
</evidence>
<dbReference type="Gene3D" id="1.20.1640.10">
    <property type="entry name" value="Multidrug efflux transporter AcrB transmembrane domain"/>
    <property type="match status" value="2"/>
</dbReference>
<feature type="transmembrane region" description="Helical" evidence="6">
    <location>
        <begin position="174"/>
        <end position="194"/>
    </location>
</feature>
<dbReference type="EMBL" id="FQZP01000002">
    <property type="protein sequence ID" value="SHI43492.1"/>
    <property type="molecule type" value="Genomic_DNA"/>
</dbReference>
<evidence type="ECO:0000259" key="7">
    <source>
        <dbReference type="Pfam" id="PF03176"/>
    </source>
</evidence>
<evidence type="ECO:0000256" key="5">
    <source>
        <dbReference type="ARBA" id="ARBA00023136"/>
    </source>
</evidence>
<evidence type="ECO:0000313" key="9">
    <source>
        <dbReference type="Proteomes" id="UP000324781"/>
    </source>
</evidence>
<dbReference type="GO" id="GO:0005886">
    <property type="term" value="C:plasma membrane"/>
    <property type="evidence" value="ECO:0007669"/>
    <property type="project" value="UniProtKB-SubCell"/>
</dbReference>
<feature type="transmembrane region" description="Helical" evidence="6">
    <location>
        <begin position="14"/>
        <end position="33"/>
    </location>
</feature>
<dbReference type="PROSITE" id="PS51257">
    <property type="entry name" value="PROKAR_LIPOPROTEIN"/>
    <property type="match status" value="1"/>
</dbReference>
<feature type="transmembrane region" description="Helical" evidence="6">
    <location>
        <begin position="572"/>
        <end position="592"/>
    </location>
</feature>
<dbReference type="Pfam" id="PF03176">
    <property type="entry name" value="MMPL"/>
    <property type="match status" value="2"/>
</dbReference>
<evidence type="ECO:0000256" key="1">
    <source>
        <dbReference type="ARBA" id="ARBA00004651"/>
    </source>
</evidence>
<comment type="subcellular location">
    <subcellularLocation>
        <location evidence="1">Cell membrane</location>
        <topology evidence="1">Multi-pass membrane protein</topology>
    </subcellularLocation>
</comment>
<dbReference type="RefSeq" id="WP_149677469.1">
    <property type="nucleotide sequence ID" value="NZ_FQZP01000002.1"/>
</dbReference>
<protein>
    <recommendedName>
        <fullName evidence="7">Membrane transport protein MMPL domain-containing protein</fullName>
    </recommendedName>
</protein>
<keyword evidence="9" id="KW-1185">Reference proteome</keyword>
<dbReference type="PANTHER" id="PTHR33406">
    <property type="entry name" value="MEMBRANE PROTEIN MJ1562-RELATED"/>
    <property type="match status" value="1"/>
</dbReference>
<feature type="domain" description="Membrane transport protein MMPL" evidence="7">
    <location>
        <begin position="456"/>
        <end position="681"/>
    </location>
</feature>
<organism evidence="8 9">
    <name type="scientific">Thermoclostridium caenicola</name>
    <dbReference type="NCBI Taxonomy" id="659425"/>
    <lineage>
        <taxon>Bacteria</taxon>
        <taxon>Bacillati</taxon>
        <taxon>Bacillota</taxon>
        <taxon>Clostridia</taxon>
        <taxon>Eubacteriales</taxon>
        <taxon>Oscillospiraceae</taxon>
        <taxon>Thermoclostridium</taxon>
    </lineage>
</organism>
<evidence type="ECO:0000256" key="6">
    <source>
        <dbReference type="SAM" id="Phobius"/>
    </source>
</evidence>
<feature type="transmembrane region" description="Helical" evidence="6">
    <location>
        <begin position="268"/>
        <end position="291"/>
    </location>
</feature>
<reference evidence="8 9" key="1">
    <citation type="submission" date="2016-11" db="EMBL/GenBank/DDBJ databases">
        <authorList>
            <person name="Varghese N."/>
            <person name="Submissions S."/>
        </authorList>
    </citation>
    <scope>NUCLEOTIDE SEQUENCE [LARGE SCALE GENOMIC DNA]</scope>
    <source>
        <strain evidence="8 9">DSM 19027</strain>
    </source>
</reference>
<keyword evidence="4 6" id="KW-1133">Transmembrane helix</keyword>
<feature type="transmembrane region" description="Helical" evidence="6">
    <location>
        <begin position="200"/>
        <end position="220"/>
    </location>
</feature>
<dbReference type="OrthoDB" id="9782006at2"/>
<feature type="transmembrane region" description="Helical" evidence="6">
    <location>
        <begin position="613"/>
        <end position="638"/>
    </location>
</feature>
<accession>A0A1M6B411</accession>
<keyword evidence="5 6" id="KW-0472">Membrane</keyword>
<keyword evidence="3 6" id="KW-0812">Transmembrane</keyword>
<dbReference type="Proteomes" id="UP000324781">
    <property type="component" value="Unassembled WGS sequence"/>
</dbReference>
<feature type="transmembrane region" description="Helical" evidence="6">
    <location>
        <begin position="650"/>
        <end position="677"/>
    </location>
</feature>
<name>A0A1M6B411_9FIRM</name>
<dbReference type="SUPFAM" id="SSF82866">
    <property type="entry name" value="Multidrug efflux transporter AcrB transmembrane domain"/>
    <property type="match status" value="2"/>
</dbReference>
<evidence type="ECO:0000313" key="8">
    <source>
        <dbReference type="EMBL" id="SHI43492.1"/>
    </source>
</evidence>
<dbReference type="InterPro" id="IPR004869">
    <property type="entry name" value="MMPL_dom"/>
</dbReference>
<feature type="transmembrane region" description="Helical" evidence="6">
    <location>
        <begin position="232"/>
        <end position="248"/>
    </location>
</feature>
<dbReference type="AlphaFoldDB" id="A0A1M6B411"/>
<proteinExistence type="predicted"/>
<evidence type="ECO:0000256" key="4">
    <source>
        <dbReference type="ARBA" id="ARBA00022989"/>
    </source>
</evidence>
<feature type="transmembrane region" description="Helical" evidence="6">
    <location>
        <begin position="303"/>
        <end position="325"/>
    </location>
</feature>
<feature type="domain" description="Membrane transport protein MMPL" evidence="7">
    <location>
        <begin position="123"/>
        <end position="325"/>
    </location>
</feature>
<feature type="transmembrane region" description="Helical" evidence="6">
    <location>
        <begin position="345"/>
        <end position="368"/>
    </location>
</feature>
<sequence>MDRLADVIVKKRRLIFWIFVLLTVLSACFIPEVDINYNLAKYLPSEMRTSKALEIMEKEFSLTGSARVMVENISLPEAVAIKQRLAGVDGVKSVIWLDDVADIHKPLEYLDSKTVESYYKDGAALFMVEFDEGDYSLNTGKAVSDIQAIIGEKGAVGGSAVTTKFMRESTIREVVSAAIIAAPIIFIILLLTSHSWFEPFIYVVVMGVSVVINMGTNVVFGSISFITQASAALLQFAISMDYAIFLLHRYREEKARGVEPETAMKKAIISSFSSIGASCLTTVAGFVALMFMRYKIGFDMGAVLSKGVLISLLTVIFLLPGITLFTDGLLERTQHKPLLPSLSKLGSGIVRYGAVVIVLLAIIIVPAYRAQASNAFLYGENAMISVEDSEFGKKVERIDERFGIYNPLVLLVPRGSIPDEISLADALMEKDYVSSVQTIVTLADPAIPREILPEALLENFTSPNYTRMIINLDLPVESAATLRAVEEIGRMSYGHYGDAYFLLGSSSSVSDVKQVVDRDYSTVSLISICAVGLIILLTFRSLTIPVLLVLVIETSIWMNMAVPYFMDENLSFIGYLVVSAIQLGATVDYAILMTSRYMENRKAYSKKEAAIKALTDSGWSVITSAMILFVACMGVGVASSIRAVSEMILLLGRGAAISCVLVLVLLPQLLIIFDGVIGKTTLKAKERDKSVKEGTSL</sequence>
<gene>
    <name evidence="8" type="ORF">SAMN05444373_100262</name>
</gene>
<dbReference type="PANTHER" id="PTHR33406:SF13">
    <property type="entry name" value="MEMBRANE PROTEIN YDFJ"/>
    <property type="match status" value="1"/>
</dbReference>